<dbReference type="EMBL" id="QLLL01000019">
    <property type="protein sequence ID" value="RAI96989.1"/>
    <property type="molecule type" value="Genomic_DNA"/>
</dbReference>
<protein>
    <submittedName>
        <fullName evidence="1">Uncharacterized protein</fullName>
    </submittedName>
</protein>
<organism evidence="1 2">
    <name type="scientific">Chitinophaga skermanii</name>
    <dbReference type="NCBI Taxonomy" id="331697"/>
    <lineage>
        <taxon>Bacteria</taxon>
        <taxon>Pseudomonadati</taxon>
        <taxon>Bacteroidota</taxon>
        <taxon>Chitinophagia</taxon>
        <taxon>Chitinophagales</taxon>
        <taxon>Chitinophagaceae</taxon>
        <taxon>Chitinophaga</taxon>
    </lineage>
</organism>
<evidence type="ECO:0000313" key="2">
    <source>
        <dbReference type="Proteomes" id="UP000249547"/>
    </source>
</evidence>
<dbReference type="AlphaFoldDB" id="A0A327PY74"/>
<proteinExistence type="predicted"/>
<keyword evidence="2" id="KW-1185">Reference proteome</keyword>
<evidence type="ECO:0000313" key="1">
    <source>
        <dbReference type="EMBL" id="RAI96989.1"/>
    </source>
</evidence>
<name>A0A327PY74_9BACT</name>
<accession>A0A327PY74</accession>
<comment type="caution">
    <text evidence="1">The sequence shown here is derived from an EMBL/GenBank/DDBJ whole genome shotgun (WGS) entry which is preliminary data.</text>
</comment>
<dbReference type="Proteomes" id="UP000249547">
    <property type="component" value="Unassembled WGS sequence"/>
</dbReference>
<sequence length="101" mass="11216">MPLVSHWLYKGIFWNSTAVQNINDLEKILGLSNFPPPFGRITNITVSKSIIYALDLPASTGKYITLNGNQLYRLLNIIKKHVYAISLSSSTVLGDFTISTS</sequence>
<gene>
    <name evidence="1" type="ORF">LX64_05189</name>
</gene>
<reference evidence="1 2" key="1">
    <citation type="submission" date="2018-06" db="EMBL/GenBank/DDBJ databases">
        <title>Genomic Encyclopedia of Archaeal and Bacterial Type Strains, Phase II (KMG-II): from individual species to whole genera.</title>
        <authorList>
            <person name="Goeker M."/>
        </authorList>
    </citation>
    <scope>NUCLEOTIDE SEQUENCE [LARGE SCALE GENOMIC DNA]</scope>
    <source>
        <strain evidence="1 2">DSM 23857</strain>
    </source>
</reference>